<dbReference type="EC" id="3.1.2.12" evidence="1"/>
<proteinExistence type="predicted"/>
<dbReference type="Pfam" id="PF00756">
    <property type="entry name" value="Esterase"/>
    <property type="match status" value="1"/>
</dbReference>
<dbReference type="InterPro" id="IPR050583">
    <property type="entry name" value="Mycobacterial_A85_antigen"/>
</dbReference>
<dbReference type="RefSeq" id="WP_145199167.1">
    <property type="nucleotide sequence ID" value="NZ_CP036434.1"/>
</dbReference>
<dbReference type="GO" id="GO:0016747">
    <property type="term" value="F:acyltransferase activity, transferring groups other than amino-acyl groups"/>
    <property type="evidence" value="ECO:0007669"/>
    <property type="project" value="TreeGrafter"/>
</dbReference>
<dbReference type="EMBL" id="CP036434">
    <property type="protein sequence ID" value="QDV07741.1"/>
    <property type="molecule type" value="Genomic_DNA"/>
</dbReference>
<reference evidence="1 2" key="1">
    <citation type="submission" date="2019-02" db="EMBL/GenBank/DDBJ databases">
        <title>Deep-cultivation of Planctomycetes and their phenomic and genomic characterization uncovers novel biology.</title>
        <authorList>
            <person name="Wiegand S."/>
            <person name="Jogler M."/>
            <person name="Boedeker C."/>
            <person name="Pinto D."/>
            <person name="Vollmers J."/>
            <person name="Rivas-Marin E."/>
            <person name="Kohn T."/>
            <person name="Peeters S.H."/>
            <person name="Heuer A."/>
            <person name="Rast P."/>
            <person name="Oberbeckmann S."/>
            <person name="Bunk B."/>
            <person name="Jeske O."/>
            <person name="Meyerdierks A."/>
            <person name="Storesund J.E."/>
            <person name="Kallscheuer N."/>
            <person name="Luecker S."/>
            <person name="Lage O.M."/>
            <person name="Pohl T."/>
            <person name="Merkel B.J."/>
            <person name="Hornburger P."/>
            <person name="Mueller R.-W."/>
            <person name="Bruemmer F."/>
            <person name="Labrenz M."/>
            <person name="Spormann A.M."/>
            <person name="Op den Camp H."/>
            <person name="Overmann J."/>
            <person name="Amann R."/>
            <person name="Jetten M.S.M."/>
            <person name="Mascher T."/>
            <person name="Medema M.H."/>
            <person name="Devos D.P."/>
            <person name="Kaster A.-K."/>
            <person name="Ovreas L."/>
            <person name="Rohde M."/>
            <person name="Galperin M.Y."/>
            <person name="Jogler C."/>
        </authorList>
    </citation>
    <scope>NUCLEOTIDE SEQUENCE [LARGE SCALE GENOMIC DNA]</scope>
    <source>
        <strain evidence="1 2">Poly30</strain>
    </source>
</reference>
<dbReference type="PANTHER" id="PTHR48098:SF1">
    <property type="entry name" value="DIACYLGLYCEROL ACYLTRANSFERASE_MYCOLYLTRANSFERASE AG85A"/>
    <property type="match status" value="1"/>
</dbReference>
<sequence length="340" mass="37237">MSPLRPEKRESALRGRVEWPSFESACLAGNPLGDPHVREVPVYLPPAAIDGEPLPVAFLLSGFTGRGQAMLETHPWKRGAVAQYDDYLVSSGERGAILVMPDAFTRLGGSQYVNSAAVGQYADYVADELTAFVDDQYRTAASRRIVCGKSSGGFGALHLAMTKPGRFQVAGSISGDCAFELPLGHEIVAAARALLPYSGDPRTWMDDFENDFSLSGDGHAAINVIAMSACYAPSEDSEFGFDLPFDPKTARRREDVWQRFLGFDPVVVARDHVAELKALDGLYLEAGLKDEFGLQFGLRQLVEELQRLGIPHEHVEHDGGHFGLDRRYVEVLPRLVAMLK</sequence>
<dbReference type="InterPro" id="IPR029058">
    <property type="entry name" value="AB_hydrolase_fold"/>
</dbReference>
<dbReference type="SUPFAM" id="SSF53474">
    <property type="entry name" value="alpha/beta-Hydrolases"/>
    <property type="match status" value="1"/>
</dbReference>
<accession>A0A518EUK4</accession>
<dbReference type="PANTHER" id="PTHR48098">
    <property type="entry name" value="ENTEROCHELIN ESTERASE-RELATED"/>
    <property type="match status" value="1"/>
</dbReference>
<dbReference type="Proteomes" id="UP000320390">
    <property type="component" value="Chromosome"/>
</dbReference>
<dbReference type="Gene3D" id="3.40.50.1820">
    <property type="entry name" value="alpha/beta hydrolase"/>
    <property type="match status" value="1"/>
</dbReference>
<dbReference type="InterPro" id="IPR000801">
    <property type="entry name" value="Esterase-like"/>
</dbReference>
<evidence type="ECO:0000313" key="2">
    <source>
        <dbReference type="Proteomes" id="UP000320390"/>
    </source>
</evidence>
<keyword evidence="1" id="KW-0378">Hydrolase</keyword>
<dbReference type="OrthoDB" id="184858at2"/>
<organism evidence="1 2">
    <name type="scientific">Saltatorellus ferox</name>
    <dbReference type="NCBI Taxonomy" id="2528018"/>
    <lineage>
        <taxon>Bacteria</taxon>
        <taxon>Pseudomonadati</taxon>
        <taxon>Planctomycetota</taxon>
        <taxon>Planctomycetia</taxon>
        <taxon>Planctomycetia incertae sedis</taxon>
        <taxon>Saltatorellus</taxon>
    </lineage>
</organism>
<evidence type="ECO:0000313" key="1">
    <source>
        <dbReference type="EMBL" id="QDV07741.1"/>
    </source>
</evidence>
<keyword evidence="2" id="KW-1185">Reference proteome</keyword>
<name>A0A518EUK4_9BACT</name>
<dbReference type="AlphaFoldDB" id="A0A518EUK4"/>
<gene>
    <name evidence="1" type="primary">frmB</name>
    <name evidence="1" type="ORF">Poly30_32720</name>
</gene>
<protein>
    <submittedName>
        <fullName evidence="1">S-formylglutathione hydrolase FrmB</fullName>
        <ecNumber evidence="1">3.1.2.12</ecNumber>
    </submittedName>
</protein>
<dbReference type="GO" id="GO:0018738">
    <property type="term" value="F:S-formylglutathione hydrolase activity"/>
    <property type="evidence" value="ECO:0007669"/>
    <property type="project" value="UniProtKB-EC"/>
</dbReference>